<evidence type="ECO:0000313" key="1">
    <source>
        <dbReference type="EMBL" id="KAK7796227.1"/>
    </source>
</evidence>
<dbReference type="EMBL" id="JBBHLL010001314">
    <property type="protein sequence ID" value="KAK7796227.1"/>
    <property type="molecule type" value="Genomic_DNA"/>
</dbReference>
<dbReference type="AlphaFoldDB" id="A0AAW0H4T0"/>
<evidence type="ECO:0000313" key="2">
    <source>
        <dbReference type="Proteomes" id="UP001488838"/>
    </source>
</evidence>
<comment type="caution">
    <text evidence="1">The sequence shown here is derived from an EMBL/GenBank/DDBJ whole genome shotgun (WGS) entry which is preliminary data.</text>
</comment>
<gene>
    <name evidence="1" type="ORF">U0070_010910</name>
</gene>
<sequence>MLRNGNVHSVALYVGRSMDCDIGSIADQGQQQPGLEACLKRELKLIESTLHCSHKHLCIASTCLDKLSWQSEFPALWEVQVPPPSLQVQE</sequence>
<organism evidence="1 2">
    <name type="scientific">Myodes glareolus</name>
    <name type="common">Bank vole</name>
    <name type="synonym">Clethrionomys glareolus</name>
    <dbReference type="NCBI Taxonomy" id="447135"/>
    <lineage>
        <taxon>Eukaryota</taxon>
        <taxon>Metazoa</taxon>
        <taxon>Chordata</taxon>
        <taxon>Craniata</taxon>
        <taxon>Vertebrata</taxon>
        <taxon>Euteleostomi</taxon>
        <taxon>Mammalia</taxon>
        <taxon>Eutheria</taxon>
        <taxon>Euarchontoglires</taxon>
        <taxon>Glires</taxon>
        <taxon>Rodentia</taxon>
        <taxon>Myomorpha</taxon>
        <taxon>Muroidea</taxon>
        <taxon>Cricetidae</taxon>
        <taxon>Arvicolinae</taxon>
        <taxon>Myodes</taxon>
    </lineage>
</organism>
<keyword evidence="2" id="KW-1185">Reference proteome</keyword>
<dbReference type="Proteomes" id="UP001488838">
    <property type="component" value="Unassembled WGS sequence"/>
</dbReference>
<protein>
    <submittedName>
        <fullName evidence="1">Uncharacterized protein</fullName>
    </submittedName>
</protein>
<proteinExistence type="predicted"/>
<reference evidence="1 2" key="1">
    <citation type="journal article" date="2023" name="bioRxiv">
        <title>Conserved and derived expression patterns and positive selection on dental genes reveal complex evolutionary context of ever-growing rodent molars.</title>
        <authorList>
            <person name="Calamari Z.T."/>
            <person name="Song A."/>
            <person name="Cohen E."/>
            <person name="Akter M."/>
            <person name="Roy R.D."/>
            <person name="Hallikas O."/>
            <person name="Christensen M.M."/>
            <person name="Li P."/>
            <person name="Marangoni P."/>
            <person name="Jernvall J."/>
            <person name="Klein O.D."/>
        </authorList>
    </citation>
    <scope>NUCLEOTIDE SEQUENCE [LARGE SCALE GENOMIC DNA]</scope>
    <source>
        <strain evidence="1">V071</strain>
    </source>
</reference>
<accession>A0AAW0H4T0</accession>
<name>A0AAW0H4T0_MYOGA</name>
<feature type="non-terminal residue" evidence="1">
    <location>
        <position position="90"/>
    </location>
</feature>